<keyword evidence="6" id="KW-0067">ATP-binding</keyword>
<dbReference type="PROSITE" id="PS51273">
    <property type="entry name" value="GATASE_TYPE_1"/>
    <property type="match status" value="1"/>
</dbReference>
<keyword evidence="7" id="KW-0315">Glutamine amidotransferase</keyword>
<evidence type="ECO:0000256" key="6">
    <source>
        <dbReference type="ARBA" id="ARBA00022840"/>
    </source>
</evidence>
<keyword evidence="5" id="KW-0547">Nucleotide-binding</keyword>
<dbReference type="GO" id="GO:0019856">
    <property type="term" value="P:pyrimidine nucleobase biosynthetic process"/>
    <property type="evidence" value="ECO:0007669"/>
    <property type="project" value="TreeGrafter"/>
</dbReference>
<dbReference type="GO" id="GO:0042802">
    <property type="term" value="F:identical protein binding"/>
    <property type="evidence" value="ECO:0007669"/>
    <property type="project" value="TreeGrafter"/>
</dbReference>
<evidence type="ECO:0000256" key="4">
    <source>
        <dbReference type="ARBA" id="ARBA00022598"/>
    </source>
</evidence>
<evidence type="ECO:0000256" key="1">
    <source>
        <dbReference type="ARBA" id="ARBA00005171"/>
    </source>
</evidence>
<dbReference type="GO" id="GO:0005829">
    <property type="term" value="C:cytosol"/>
    <property type="evidence" value="ECO:0007669"/>
    <property type="project" value="TreeGrafter"/>
</dbReference>
<evidence type="ECO:0000256" key="7">
    <source>
        <dbReference type="ARBA" id="ARBA00022962"/>
    </source>
</evidence>
<evidence type="ECO:0000256" key="3">
    <source>
        <dbReference type="ARBA" id="ARBA00012291"/>
    </source>
</evidence>
<evidence type="ECO:0000256" key="5">
    <source>
        <dbReference type="ARBA" id="ARBA00022741"/>
    </source>
</evidence>
<dbReference type="PANTHER" id="PTHR11550:SF0">
    <property type="entry name" value="CTP SYNTHASE-RELATED"/>
    <property type="match status" value="1"/>
</dbReference>
<dbReference type="SUPFAM" id="SSF52317">
    <property type="entry name" value="Class I glutamine amidotransferase-like"/>
    <property type="match status" value="1"/>
</dbReference>
<reference evidence="12" key="1">
    <citation type="submission" date="2016-04" db="EMBL/GenBank/DDBJ databases">
        <authorList>
            <person name="Chen L."/>
            <person name="Zhuang W."/>
            <person name="Wang G."/>
        </authorList>
    </citation>
    <scope>NUCLEOTIDE SEQUENCE [LARGE SCALE GENOMIC DNA]</scope>
    <source>
        <strain evidence="12">208</strain>
    </source>
</reference>
<evidence type="ECO:0000313" key="12">
    <source>
        <dbReference type="Proteomes" id="UP000192276"/>
    </source>
</evidence>
<proteinExistence type="inferred from homology"/>
<comment type="catalytic activity">
    <reaction evidence="9">
        <text>UTP + L-glutamine + ATP + H2O = CTP + L-glutamate + ADP + phosphate + 2 H(+)</text>
        <dbReference type="Rhea" id="RHEA:26426"/>
        <dbReference type="ChEBI" id="CHEBI:15377"/>
        <dbReference type="ChEBI" id="CHEBI:15378"/>
        <dbReference type="ChEBI" id="CHEBI:29985"/>
        <dbReference type="ChEBI" id="CHEBI:30616"/>
        <dbReference type="ChEBI" id="CHEBI:37563"/>
        <dbReference type="ChEBI" id="CHEBI:43474"/>
        <dbReference type="ChEBI" id="CHEBI:46398"/>
        <dbReference type="ChEBI" id="CHEBI:58359"/>
        <dbReference type="ChEBI" id="CHEBI:456216"/>
        <dbReference type="EC" id="6.3.4.2"/>
    </reaction>
</comment>
<dbReference type="EMBL" id="LWBP01000078">
    <property type="protein sequence ID" value="OQP65113.1"/>
    <property type="molecule type" value="Genomic_DNA"/>
</dbReference>
<dbReference type="InterPro" id="IPR004468">
    <property type="entry name" value="CTP_synthase"/>
</dbReference>
<dbReference type="GO" id="GO:0005524">
    <property type="term" value="F:ATP binding"/>
    <property type="evidence" value="ECO:0007669"/>
    <property type="project" value="UniProtKB-KW"/>
</dbReference>
<dbReference type="GO" id="GO:0044210">
    <property type="term" value="P:'de novo' CTP biosynthetic process"/>
    <property type="evidence" value="ECO:0007669"/>
    <property type="project" value="UniProtKB-UniPathway"/>
</dbReference>
<sequence>MIKLGIMGDFVASNDTHIATNEAFDHAAGKFGKPFQYEWVDTDRIEPEFETIIRSYHGLLIAPGSPYKSMSGVLKIIEYARTHKIPTLGTCGGFQHMIIEFARNVLGITDAEHAETNPYASKLIINPLSCSLKGQRLQIRITDRDSMIYTIMKTHVMTENYYCNFGLNPEYQRQIHEAGFLITGSDLNGEVRVLELNEQFYLATLFVPQVNSGYEKPHPILLALLDAMEHHSNKKVAQGVSN</sequence>
<dbReference type="RefSeq" id="WP_081163441.1">
    <property type="nucleotide sequence ID" value="NZ_LWBP01000078.1"/>
</dbReference>
<dbReference type="AlphaFoldDB" id="A0A1V9G3B6"/>
<evidence type="ECO:0000256" key="9">
    <source>
        <dbReference type="ARBA" id="ARBA00047781"/>
    </source>
</evidence>
<gene>
    <name evidence="11" type="ORF">A4R26_15540</name>
</gene>
<dbReference type="OrthoDB" id="3286005at2"/>
<name>A0A1V9G3B6_9BACT</name>
<dbReference type="GO" id="GO:0003883">
    <property type="term" value="F:CTP synthase activity"/>
    <property type="evidence" value="ECO:0007669"/>
    <property type="project" value="UniProtKB-EC"/>
</dbReference>
<dbReference type="Proteomes" id="UP000192276">
    <property type="component" value="Unassembled WGS sequence"/>
</dbReference>
<feature type="domain" description="Glutamine amidotransferase" evidence="10">
    <location>
        <begin position="19"/>
        <end position="127"/>
    </location>
</feature>
<evidence type="ECO:0000259" key="10">
    <source>
        <dbReference type="Pfam" id="PF00117"/>
    </source>
</evidence>
<comment type="pathway">
    <text evidence="1">Pyrimidine metabolism; CTP biosynthesis via de novo pathway; CTP from UDP: step 2/2.</text>
</comment>
<protein>
    <recommendedName>
        <fullName evidence="3">CTP synthase (glutamine hydrolyzing)</fullName>
        <ecNumber evidence="3">6.3.4.2</ecNumber>
    </recommendedName>
</protein>
<evidence type="ECO:0000256" key="2">
    <source>
        <dbReference type="ARBA" id="ARBA00007533"/>
    </source>
</evidence>
<dbReference type="STRING" id="550983.A4R26_15540"/>
<keyword evidence="4" id="KW-0436">Ligase</keyword>
<dbReference type="NCBIfam" id="NF004836">
    <property type="entry name" value="PRK06186.1"/>
    <property type="match status" value="1"/>
</dbReference>
<dbReference type="Pfam" id="PF00117">
    <property type="entry name" value="GATase"/>
    <property type="match status" value="1"/>
</dbReference>
<dbReference type="PANTHER" id="PTHR11550">
    <property type="entry name" value="CTP SYNTHASE"/>
    <property type="match status" value="1"/>
</dbReference>
<dbReference type="EC" id="6.3.4.2" evidence="3"/>
<comment type="similarity">
    <text evidence="2">Belongs to the CTP synthase family.</text>
</comment>
<organism evidence="11 12">
    <name type="scientific">Niastella populi</name>
    <dbReference type="NCBI Taxonomy" id="550983"/>
    <lineage>
        <taxon>Bacteria</taxon>
        <taxon>Pseudomonadati</taxon>
        <taxon>Bacteroidota</taxon>
        <taxon>Chitinophagia</taxon>
        <taxon>Chitinophagales</taxon>
        <taxon>Chitinophagaceae</taxon>
        <taxon>Niastella</taxon>
    </lineage>
</organism>
<dbReference type="InterPro" id="IPR017926">
    <property type="entry name" value="GATASE"/>
</dbReference>
<dbReference type="UniPathway" id="UPA00159">
    <property type="reaction ID" value="UER00277"/>
</dbReference>
<comment type="caution">
    <text evidence="11">The sequence shown here is derived from an EMBL/GenBank/DDBJ whole genome shotgun (WGS) entry which is preliminary data.</text>
</comment>
<dbReference type="Gene3D" id="3.40.50.880">
    <property type="match status" value="1"/>
</dbReference>
<accession>A0A1V9G3B6</accession>
<evidence type="ECO:0000313" key="11">
    <source>
        <dbReference type="EMBL" id="OQP65113.1"/>
    </source>
</evidence>
<keyword evidence="8" id="KW-0665">Pyrimidine biosynthesis</keyword>
<evidence type="ECO:0000256" key="8">
    <source>
        <dbReference type="ARBA" id="ARBA00022975"/>
    </source>
</evidence>
<dbReference type="InterPro" id="IPR029062">
    <property type="entry name" value="Class_I_gatase-like"/>
</dbReference>
<keyword evidence="12" id="KW-1185">Reference proteome</keyword>